<feature type="compositionally biased region" description="Low complexity" evidence="1">
    <location>
        <begin position="32"/>
        <end position="44"/>
    </location>
</feature>
<evidence type="ECO:0000313" key="3">
    <source>
        <dbReference type="Proteomes" id="UP001500730"/>
    </source>
</evidence>
<name>A0ABN3LAI8_9MICO</name>
<dbReference type="InterPro" id="IPR011990">
    <property type="entry name" value="TPR-like_helical_dom_sf"/>
</dbReference>
<feature type="compositionally biased region" description="Basic and acidic residues" evidence="1">
    <location>
        <begin position="120"/>
        <end position="129"/>
    </location>
</feature>
<feature type="compositionally biased region" description="Basic and acidic residues" evidence="1">
    <location>
        <begin position="186"/>
        <end position="195"/>
    </location>
</feature>
<evidence type="ECO:0000256" key="1">
    <source>
        <dbReference type="SAM" id="MobiDB-lite"/>
    </source>
</evidence>
<feature type="region of interest" description="Disordered" evidence="1">
    <location>
        <begin position="506"/>
        <end position="539"/>
    </location>
</feature>
<feature type="compositionally biased region" description="Basic and acidic residues" evidence="1">
    <location>
        <begin position="237"/>
        <end position="263"/>
    </location>
</feature>
<evidence type="ECO:0000313" key="2">
    <source>
        <dbReference type="EMBL" id="GAA2478877.1"/>
    </source>
</evidence>
<feature type="compositionally biased region" description="Basic and acidic residues" evidence="1">
    <location>
        <begin position="86"/>
        <end position="95"/>
    </location>
</feature>
<reference evidence="2 3" key="1">
    <citation type="journal article" date="2019" name="Int. J. Syst. Evol. Microbiol.">
        <title>The Global Catalogue of Microorganisms (GCM) 10K type strain sequencing project: providing services to taxonomists for standard genome sequencing and annotation.</title>
        <authorList>
            <consortium name="The Broad Institute Genomics Platform"/>
            <consortium name="The Broad Institute Genome Sequencing Center for Infectious Disease"/>
            <person name="Wu L."/>
            <person name="Ma J."/>
        </authorList>
    </citation>
    <scope>NUCLEOTIDE SEQUENCE [LARGE SCALE GENOMIC DNA]</scope>
    <source>
        <strain evidence="2 3">JCM 16259</strain>
    </source>
</reference>
<feature type="compositionally biased region" description="Basic and acidic residues" evidence="1">
    <location>
        <begin position="220"/>
        <end position="229"/>
    </location>
</feature>
<dbReference type="EMBL" id="BAAARE010000005">
    <property type="protein sequence ID" value="GAA2478877.1"/>
    <property type="molecule type" value="Genomic_DNA"/>
</dbReference>
<feature type="compositionally biased region" description="Basic and acidic residues" evidence="1">
    <location>
        <begin position="154"/>
        <end position="163"/>
    </location>
</feature>
<gene>
    <name evidence="2" type="ORF">GCM10009858_15460</name>
</gene>
<feature type="compositionally biased region" description="Basic and acidic residues" evidence="1">
    <location>
        <begin position="7"/>
        <end position="31"/>
    </location>
</feature>
<comment type="caution">
    <text evidence="2">The sequence shown here is derived from an EMBL/GenBank/DDBJ whole genome shotgun (WGS) entry which is preliminary data.</text>
</comment>
<accession>A0ABN3LAI8</accession>
<dbReference type="Proteomes" id="UP001500730">
    <property type="component" value="Unassembled WGS sequence"/>
</dbReference>
<keyword evidence="3" id="KW-1185">Reference proteome</keyword>
<feature type="compositionally biased region" description="Basic and acidic residues" evidence="1">
    <location>
        <begin position="137"/>
        <end position="146"/>
    </location>
</feature>
<feature type="compositionally biased region" description="Basic and acidic residues" evidence="1">
    <location>
        <begin position="203"/>
        <end position="212"/>
    </location>
</feature>
<sequence>MSDQDGNDSRGDRRDRDGGQRGAHRGGDADRSSGAPRSGAPRSSGPRRDDRGGYRSDDRRSSGGGSDRGGYRSDDRRSGGGGSDRGGYRSDDRRSSGGGSDRGGYRSDDRRSSGGGSDRGGYRSDDRRSSSGGSDRGGYRSDDRRSSGGGSDRGGYRSDDRRSTGGSDRGGYRSDDRRSTGGSDRGGYRSDDRRSTGGSNDRGGYRSDDRRSGGGGSDRGGYRSDDRRSGGGGSDRGGYRSDDRRSGAGRDDRGPRRFEDRPRGGAGRPQGEDRRGGQRLTPKSPRKPEPAIREGVTGQEVDRGVKNQLRTLSKENAEGVAQHLVMVAELLDVEPEAALAHAETAVRRAGRVPAARESLGLVAYRLGDWARALGEFRTVRRLSGSSHLLPLMVDCERALGRHDKALELAQSDDANNLAIDDRVELAIVVSGIRRDLGQLDAAAAGLSDLVKRINPNRPSAARLYYAYADAKLAAGDLEIARDWFARAADADHELTTDAAERLEELDGVELTDLLGDEDEDENEDGLDDSTADDAGHDRD</sequence>
<protein>
    <recommendedName>
        <fullName evidence="4">Tetratricopeptide repeat protein</fullName>
    </recommendedName>
</protein>
<dbReference type="SUPFAM" id="SSF48452">
    <property type="entry name" value="TPR-like"/>
    <property type="match status" value="1"/>
</dbReference>
<feature type="compositionally biased region" description="Basic and acidic residues" evidence="1">
    <location>
        <begin position="170"/>
        <end position="179"/>
    </location>
</feature>
<organism evidence="2 3">
    <name type="scientific">Terrabacter carboxydivorans</name>
    <dbReference type="NCBI Taxonomy" id="619730"/>
    <lineage>
        <taxon>Bacteria</taxon>
        <taxon>Bacillati</taxon>
        <taxon>Actinomycetota</taxon>
        <taxon>Actinomycetes</taxon>
        <taxon>Micrococcales</taxon>
        <taxon>Intrasporangiaceae</taxon>
        <taxon>Terrabacter</taxon>
    </lineage>
</organism>
<feature type="compositionally biased region" description="Basic and acidic residues" evidence="1">
    <location>
        <begin position="103"/>
        <end position="112"/>
    </location>
</feature>
<dbReference type="Gene3D" id="1.25.40.10">
    <property type="entry name" value="Tetratricopeptide repeat domain"/>
    <property type="match status" value="1"/>
</dbReference>
<feature type="region of interest" description="Disordered" evidence="1">
    <location>
        <begin position="1"/>
        <end position="304"/>
    </location>
</feature>
<evidence type="ECO:0008006" key="4">
    <source>
        <dbReference type="Google" id="ProtNLM"/>
    </source>
</evidence>
<feature type="compositionally biased region" description="Basic and acidic residues" evidence="1">
    <location>
        <begin position="46"/>
        <end position="61"/>
    </location>
</feature>
<feature type="compositionally biased region" description="Basic and acidic residues" evidence="1">
    <location>
        <begin position="69"/>
        <end position="78"/>
    </location>
</feature>
<feature type="compositionally biased region" description="Acidic residues" evidence="1">
    <location>
        <begin position="506"/>
        <end position="531"/>
    </location>
</feature>
<proteinExistence type="predicted"/>
<dbReference type="Pfam" id="PF13432">
    <property type="entry name" value="TPR_16"/>
    <property type="match status" value="2"/>
</dbReference>